<dbReference type="AlphaFoldDB" id="A0A7X0NXM9"/>
<dbReference type="RefSeq" id="WP_221525081.1">
    <property type="nucleotide sequence ID" value="NZ_BAAAXY010000041.1"/>
</dbReference>
<organism evidence="1 2">
    <name type="scientific">Nonomuraea rubra</name>
    <dbReference type="NCBI Taxonomy" id="46180"/>
    <lineage>
        <taxon>Bacteria</taxon>
        <taxon>Bacillati</taxon>
        <taxon>Actinomycetota</taxon>
        <taxon>Actinomycetes</taxon>
        <taxon>Streptosporangiales</taxon>
        <taxon>Streptosporangiaceae</taxon>
        <taxon>Nonomuraea</taxon>
    </lineage>
</organism>
<evidence type="ECO:0000313" key="1">
    <source>
        <dbReference type="EMBL" id="MBB6551528.1"/>
    </source>
</evidence>
<sequence>MPALNISEEAVRLGRELTGLNRDAYLSSYAHTLAAGRKEIGRPVHETGSHSSPAACNG</sequence>
<name>A0A7X0NXM9_9ACTN</name>
<dbReference type="Proteomes" id="UP000565579">
    <property type="component" value="Unassembled WGS sequence"/>
</dbReference>
<proteinExistence type="predicted"/>
<dbReference type="EMBL" id="JACHMI010000001">
    <property type="protein sequence ID" value="MBB6551528.1"/>
    <property type="molecule type" value="Genomic_DNA"/>
</dbReference>
<evidence type="ECO:0000313" key="2">
    <source>
        <dbReference type="Proteomes" id="UP000565579"/>
    </source>
</evidence>
<comment type="caution">
    <text evidence="1">The sequence shown here is derived from an EMBL/GenBank/DDBJ whole genome shotgun (WGS) entry which is preliminary data.</text>
</comment>
<protein>
    <submittedName>
        <fullName evidence="1">Uncharacterized protein</fullName>
    </submittedName>
</protein>
<reference evidence="1 2" key="1">
    <citation type="submission" date="2020-08" db="EMBL/GenBank/DDBJ databases">
        <title>Sequencing the genomes of 1000 actinobacteria strains.</title>
        <authorList>
            <person name="Klenk H.-P."/>
        </authorList>
    </citation>
    <scope>NUCLEOTIDE SEQUENCE [LARGE SCALE GENOMIC DNA]</scope>
    <source>
        <strain evidence="1 2">DSM 43768</strain>
    </source>
</reference>
<keyword evidence="2" id="KW-1185">Reference proteome</keyword>
<gene>
    <name evidence="1" type="ORF">HD593_006323</name>
</gene>
<accession>A0A7X0NXM9</accession>